<protein>
    <submittedName>
        <fullName evidence="2">Dienelactone hydrolase family protein</fullName>
    </submittedName>
</protein>
<accession>A0ABT8E838</accession>
<feature type="domain" description="Dienelactone hydrolase" evidence="1">
    <location>
        <begin position="1"/>
        <end position="104"/>
    </location>
</feature>
<comment type="caution">
    <text evidence="2">The sequence shown here is derived from an EMBL/GenBank/DDBJ whole genome shotgun (WGS) entry which is preliminary data.</text>
</comment>
<proteinExistence type="predicted"/>
<dbReference type="GO" id="GO:0016787">
    <property type="term" value="F:hydrolase activity"/>
    <property type="evidence" value="ECO:0007669"/>
    <property type="project" value="UniProtKB-KW"/>
</dbReference>
<dbReference type="EMBL" id="JAUHLN010000002">
    <property type="protein sequence ID" value="MDN4074087.1"/>
    <property type="molecule type" value="Genomic_DNA"/>
</dbReference>
<evidence type="ECO:0000259" key="1">
    <source>
        <dbReference type="Pfam" id="PF01738"/>
    </source>
</evidence>
<gene>
    <name evidence="2" type="ORF">QYF49_13865</name>
</gene>
<name>A0ABT8E838_9BACL</name>
<dbReference type="PANTHER" id="PTHR46623:SF6">
    <property type="entry name" value="ALPHA_BETA-HYDROLASES SUPERFAMILY PROTEIN"/>
    <property type="match status" value="1"/>
</dbReference>
<dbReference type="PANTHER" id="PTHR46623">
    <property type="entry name" value="CARBOXYMETHYLENEBUTENOLIDASE-RELATED"/>
    <property type="match status" value="1"/>
</dbReference>
<keyword evidence="3" id="KW-1185">Reference proteome</keyword>
<evidence type="ECO:0000313" key="3">
    <source>
        <dbReference type="Proteomes" id="UP001168694"/>
    </source>
</evidence>
<organism evidence="2 3">
    <name type="scientific">Fictibacillus terranigra</name>
    <dbReference type="NCBI Taxonomy" id="3058424"/>
    <lineage>
        <taxon>Bacteria</taxon>
        <taxon>Bacillati</taxon>
        <taxon>Bacillota</taxon>
        <taxon>Bacilli</taxon>
        <taxon>Bacillales</taxon>
        <taxon>Fictibacillaceae</taxon>
        <taxon>Fictibacillus</taxon>
    </lineage>
</organism>
<dbReference type="Pfam" id="PF01738">
    <property type="entry name" value="DLH"/>
    <property type="match status" value="1"/>
</dbReference>
<dbReference type="InterPro" id="IPR002925">
    <property type="entry name" value="Dienelactn_hydro"/>
</dbReference>
<dbReference type="Proteomes" id="UP001168694">
    <property type="component" value="Unassembled WGS sequence"/>
</dbReference>
<dbReference type="SUPFAM" id="SSF53474">
    <property type="entry name" value="alpha/beta-Hydrolases"/>
    <property type="match status" value="1"/>
</dbReference>
<reference evidence="2" key="1">
    <citation type="submission" date="2023-06" db="EMBL/GenBank/DDBJ databases">
        <title>Draft Genome Sequences of Representative Paenibacillus Polymyxa, Bacillus cereus, Fictibacillus sp., and Brevibacillus agri Strains Isolated from Amazonian Dark Earth.</title>
        <authorList>
            <person name="Pellegrinetti T.A."/>
            <person name="Cunha I.C.M."/>
            <person name="Chaves M.G."/>
            <person name="Freitas A.S."/>
            <person name="Silva A.V.R."/>
            <person name="Tsai S.M."/>
            <person name="Mendes L.W."/>
        </authorList>
    </citation>
    <scope>NUCLEOTIDE SEQUENCE</scope>
    <source>
        <strain evidence="2">CENA-BCM004</strain>
    </source>
</reference>
<dbReference type="InterPro" id="IPR029058">
    <property type="entry name" value="AB_hydrolase_fold"/>
</dbReference>
<dbReference type="Gene3D" id="3.40.50.1820">
    <property type="entry name" value="alpha/beta hydrolase"/>
    <property type="match status" value="1"/>
</dbReference>
<dbReference type="InterPro" id="IPR051049">
    <property type="entry name" value="Dienelactone_hydrolase-like"/>
</dbReference>
<keyword evidence="2" id="KW-0378">Hydrolase</keyword>
<evidence type="ECO:0000313" key="2">
    <source>
        <dbReference type="EMBL" id="MDN4074087.1"/>
    </source>
</evidence>
<sequence length="107" mass="12251">MGFSVGATVAWLCSEEKGVDGMAGFYGSRIRNYTEISPQCPVLLFFPEEEKSFAVDELITVLKKKEAEIYKFDGKHGFSDCYGPNFNEESAHHAFYHLDRFLKKERL</sequence>